<dbReference type="Pfam" id="PF11059">
    <property type="entry name" value="DUF2860"/>
    <property type="match status" value="1"/>
</dbReference>
<organism evidence="1 2">
    <name type="scientific">Photobacterium damselae</name>
    <dbReference type="NCBI Taxonomy" id="38293"/>
    <lineage>
        <taxon>Bacteria</taxon>
        <taxon>Pseudomonadati</taxon>
        <taxon>Pseudomonadota</taxon>
        <taxon>Gammaproteobacteria</taxon>
        <taxon>Vibrionales</taxon>
        <taxon>Vibrionaceae</taxon>
        <taxon>Photobacterium</taxon>
    </lineage>
</organism>
<proteinExistence type="predicted"/>
<protein>
    <submittedName>
        <fullName evidence="1">Protein of uncharacterized function (DUF2860)</fullName>
    </submittedName>
</protein>
<reference evidence="1 2" key="1">
    <citation type="submission" date="2018-06" db="EMBL/GenBank/DDBJ databases">
        <authorList>
            <consortium name="Pathogen Informatics"/>
            <person name="Doyle S."/>
        </authorList>
    </citation>
    <scope>NUCLEOTIDE SEQUENCE [LARGE SCALE GENOMIC DNA]</scope>
    <source>
        <strain evidence="1 2">NCTC11647</strain>
    </source>
</reference>
<dbReference type="AlphaFoldDB" id="A0A2T3QLZ7"/>
<evidence type="ECO:0000313" key="2">
    <source>
        <dbReference type="Proteomes" id="UP000251647"/>
    </source>
</evidence>
<accession>A0A2T3QLZ7</accession>
<dbReference type="OrthoDB" id="6199337at2"/>
<dbReference type="PIRSF" id="PIRSF028696">
    <property type="entry name" value="UCP028696"/>
    <property type="match status" value="1"/>
</dbReference>
<dbReference type="EMBL" id="UATL01000001">
    <property type="protein sequence ID" value="SPY28082.1"/>
    <property type="molecule type" value="Genomic_DNA"/>
</dbReference>
<dbReference type="Proteomes" id="UP000251647">
    <property type="component" value="Unassembled WGS sequence"/>
</dbReference>
<sequence>MKLQYIALTVSTLAFTTAVQAKGNSWEPGFSGDISVVTAYTSTNSQFDKDNSVTHDLSGSGSHQNHVFIAPLGTVSYTFSQADKQIFFGTSRSDVALGRFHIEAGYKQRFADRTQLTLSYIPGILEQDTWSDPFVINQSRDKTKSKVEAFRLQLDNIMGSPFSVQSAYGKYSVDNERSGWYQTNLTPAQRSSLRRDSDLFYLEGAYTKPLTQNTVLRTAINYRNINADGKAMSNNSYGVTSTVIQRLDRSSYAFTLSYKYTDFDSTNPIFSKTQENNEFGAFLAYEYAQPFDWKDWGFVSLLGYQNDNSNINFYDQDNILLSVGMNYQF</sequence>
<dbReference type="InterPro" id="IPR016896">
    <property type="entry name" value="DUF2860"/>
</dbReference>
<dbReference type="RefSeq" id="WP_005299645.1">
    <property type="nucleotide sequence ID" value="NZ_PYOG01000005.1"/>
</dbReference>
<gene>
    <name evidence="1" type="ORF">NCTC11647_01169</name>
</gene>
<name>A0A2T3QLZ7_PHODM</name>
<evidence type="ECO:0000313" key="1">
    <source>
        <dbReference type="EMBL" id="SPY28082.1"/>
    </source>
</evidence>